<evidence type="ECO:0000256" key="7">
    <source>
        <dbReference type="SAM" id="Phobius"/>
    </source>
</evidence>
<keyword evidence="6 7" id="KW-0472">Membrane</keyword>
<evidence type="ECO:0000259" key="9">
    <source>
        <dbReference type="Pfam" id="PF16916"/>
    </source>
</evidence>
<feature type="transmembrane region" description="Helical" evidence="7">
    <location>
        <begin position="165"/>
        <end position="185"/>
    </location>
</feature>
<evidence type="ECO:0000256" key="6">
    <source>
        <dbReference type="ARBA" id="ARBA00023136"/>
    </source>
</evidence>
<dbReference type="Proteomes" id="UP000516696">
    <property type="component" value="Chromosome"/>
</dbReference>
<dbReference type="InterPro" id="IPR002524">
    <property type="entry name" value="Cation_efflux"/>
</dbReference>
<dbReference type="EMBL" id="JABXJK010000075">
    <property type="protein sequence ID" value="MBA0973660.1"/>
    <property type="molecule type" value="Genomic_DNA"/>
</dbReference>
<reference evidence="12 16" key="3">
    <citation type="submission" date="2020-03" db="EMBL/GenBank/DDBJ databases">
        <title>Characterization of ganglioside-mimicking enterococci.</title>
        <authorList>
            <person name="Patry R.T."/>
            <person name="Nothaft H."/>
            <person name="Bridger R."/>
            <person name="Shajahan A."/>
            <person name="Huynh S."/>
            <person name="Sanchez S."/>
            <person name="Azadi P."/>
            <person name="Cooper K."/>
            <person name="Miller W.G."/>
            <person name="Parker C.T."/>
            <person name="Wells L."/>
            <person name="Szymanski C.M."/>
        </authorList>
    </citation>
    <scope>NUCLEOTIDE SEQUENCE [LARGE SCALE GENOMIC DNA]</scope>
    <source>
        <strain evidence="12 16">EGM181</strain>
    </source>
</reference>
<dbReference type="Pfam" id="PF16916">
    <property type="entry name" value="ZT_dimer"/>
    <property type="match status" value="1"/>
</dbReference>
<evidence type="ECO:0000313" key="14">
    <source>
        <dbReference type="Proteomes" id="UP000254807"/>
    </source>
</evidence>
<dbReference type="Proteomes" id="UP000439965">
    <property type="component" value="Unassembled WGS sequence"/>
</dbReference>
<dbReference type="SUPFAM" id="SSF161111">
    <property type="entry name" value="Cation efflux protein transmembrane domain-like"/>
    <property type="match status" value="1"/>
</dbReference>
<organism evidence="11 15">
    <name type="scientific">Enterococcus gallinarum</name>
    <dbReference type="NCBI Taxonomy" id="1353"/>
    <lineage>
        <taxon>Bacteria</taxon>
        <taxon>Bacillati</taxon>
        <taxon>Bacillota</taxon>
        <taxon>Bacilli</taxon>
        <taxon>Lactobacillales</taxon>
        <taxon>Enterococcaceae</taxon>
        <taxon>Enterococcus</taxon>
    </lineage>
</organism>
<evidence type="ECO:0000313" key="13">
    <source>
        <dbReference type="EMBL" id="STD82317.1"/>
    </source>
</evidence>
<evidence type="ECO:0000256" key="1">
    <source>
        <dbReference type="ARBA" id="ARBA00004141"/>
    </source>
</evidence>
<dbReference type="AlphaFoldDB" id="A0A366U7H0"/>
<dbReference type="Gene3D" id="3.30.70.1350">
    <property type="entry name" value="Cation efflux protein, cytoplasmic domain"/>
    <property type="match status" value="1"/>
</dbReference>
<dbReference type="OrthoDB" id="9806522at2"/>
<keyword evidence="14" id="KW-1185">Reference proteome</keyword>
<feature type="domain" description="Cation efflux protein transmembrane" evidence="8">
    <location>
        <begin position="26"/>
        <end position="217"/>
    </location>
</feature>
<keyword evidence="4 7" id="KW-0812">Transmembrane</keyword>
<dbReference type="EMBL" id="CP050485">
    <property type="protein sequence ID" value="QOG27484.1"/>
    <property type="molecule type" value="Genomic_DNA"/>
</dbReference>
<dbReference type="GO" id="GO:0008324">
    <property type="term" value="F:monoatomic cation transmembrane transporter activity"/>
    <property type="evidence" value="ECO:0007669"/>
    <property type="project" value="InterPro"/>
</dbReference>
<dbReference type="InterPro" id="IPR027469">
    <property type="entry name" value="Cation_efflux_TMD_sf"/>
</dbReference>
<evidence type="ECO:0000313" key="12">
    <source>
        <dbReference type="EMBL" id="QOG27484.1"/>
    </source>
</evidence>
<dbReference type="EMBL" id="UFYW01000001">
    <property type="protein sequence ID" value="STD82317.1"/>
    <property type="molecule type" value="Genomic_DNA"/>
</dbReference>
<evidence type="ECO:0000256" key="2">
    <source>
        <dbReference type="ARBA" id="ARBA00008114"/>
    </source>
</evidence>
<dbReference type="EMBL" id="WVTI01000007">
    <property type="protein sequence ID" value="MXS26285.1"/>
    <property type="molecule type" value="Genomic_DNA"/>
</dbReference>
<dbReference type="GO" id="GO:0016020">
    <property type="term" value="C:membrane"/>
    <property type="evidence" value="ECO:0007669"/>
    <property type="project" value="UniProtKB-SubCell"/>
</dbReference>
<protein>
    <submittedName>
        <fullName evidence="11">Cation diffusion facilitator family transporter</fullName>
    </submittedName>
    <submittedName>
        <fullName evidence="10">Cation transporter</fullName>
    </submittedName>
</protein>
<dbReference type="InterPro" id="IPR050291">
    <property type="entry name" value="CDF_Transporter"/>
</dbReference>
<feature type="transmembrane region" description="Helical" evidence="7">
    <location>
        <begin position="191"/>
        <end position="213"/>
    </location>
</feature>
<evidence type="ECO:0000313" key="16">
    <source>
        <dbReference type="Proteomes" id="UP000516696"/>
    </source>
</evidence>
<dbReference type="InterPro" id="IPR036837">
    <property type="entry name" value="Cation_efflux_CTD_sf"/>
</dbReference>
<dbReference type="SUPFAM" id="SSF160240">
    <property type="entry name" value="Cation efflux protein cytoplasmic domain-like"/>
    <property type="match status" value="1"/>
</dbReference>
<gene>
    <name evidence="13" type="primary">fieF_2</name>
    <name evidence="12" type="ORF">EGM181_09590</name>
    <name evidence="11" type="ORF">GTI89_09465</name>
    <name evidence="10" type="ORF">HWH42_13900</name>
    <name evidence="13" type="ORF">NCTC12360_00738</name>
</gene>
<dbReference type="Gene3D" id="1.20.1510.10">
    <property type="entry name" value="Cation efflux protein transmembrane domain"/>
    <property type="match status" value="1"/>
</dbReference>
<evidence type="ECO:0000313" key="10">
    <source>
        <dbReference type="EMBL" id="MBA0973660.1"/>
    </source>
</evidence>
<feature type="domain" description="Cation efflux protein cytoplasmic" evidence="9">
    <location>
        <begin position="221"/>
        <end position="297"/>
    </location>
</feature>
<evidence type="ECO:0000313" key="15">
    <source>
        <dbReference type="Proteomes" id="UP000439965"/>
    </source>
</evidence>
<evidence type="ECO:0000259" key="8">
    <source>
        <dbReference type="Pfam" id="PF01545"/>
    </source>
</evidence>
<reference evidence="10 17" key="4">
    <citation type="submission" date="2020-06" db="EMBL/GenBank/DDBJ databases">
        <title>Crossreactivity between MHC class I-restricted antigens from cancer cells and an enterococcal bacteriophage.</title>
        <authorList>
            <person name="Fluckiger A."/>
            <person name="Daillere R."/>
            <person name="Sassi M."/>
            <person name="Cattoir V."/>
            <person name="Kroemer G."/>
            <person name="Zitvogel L."/>
        </authorList>
    </citation>
    <scope>NUCLEOTIDE SEQUENCE [LARGE SCALE GENOMIC DNA]</scope>
    <source>
        <strain evidence="10 17">EG4</strain>
    </source>
</reference>
<dbReference type="FunFam" id="1.20.1510.10:FF:000006">
    <property type="entry name" value="Divalent cation efflux transporter"/>
    <property type="match status" value="1"/>
</dbReference>
<evidence type="ECO:0000313" key="11">
    <source>
        <dbReference type="EMBL" id="MXS26285.1"/>
    </source>
</evidence>
<name>A0A366U7H0_ENTGA</name>
<accession>A0A366U7H0</accession>
<evidence type="ECO:0000313" key="17">
    <source>
        <dbReference type="Proteomes" id="UP000571857"/>
    </source>
</evidence>
<dbReference type="InterPro" id="IPR058533">
    <property type="entry name" value="Cation_efflux_TM"/>
</dbReference>
<proteinExistence type="inferred from homology"/>
<comment type="subcellular location">
    <subcellularLocation>
        <location evidence="1">Membrane</location>
        <topology evidence="1">Multi-pass membrane protein</topology>
    </subcellularLocation>
</comment>
<reference evidence="13 14" key="1">
    <citation type="submission" date="2018-06" db="EMBL/GenBank/DDBJ databases">
        <authorList>
            <consortium name="Pathogen Informatics"/>
            <person name="Doyle S."/>
        </authorList>
    </citation>
    <scope>NUCLEOTIDE SEQUENCE [LARGE SCALE GENOMIC DNA]</scope>
    <source>
        <strain evidence="13 14">NCTC12360</strain>
    </source>
</reference>
<feature type="transmembrane region" description="Helical" evidence="7">
    <location>
        <begin position="22"/>
        <end position="41"/>
    </location>
</feature>
<dbReference type="PANTHER" id="PTHR43840:SF15">
    <property type="entry name" value="MITOCHONDRIAL METAL TRANSPORTER 1-RELATED"/>
    <property type="match status" value="1"/>
</dbReference>
<dbReference type="InterPro" id="IPR027470">
    <property type="entry name" value="Cation_efflux_CTD"/>
</dbReference>
<dbReference type="Pfam" id="PF01545">
    <property type="entry name" value="Cation_efflux"/>
    <property type="match status" value="1"/>
</dbReference>
<keyword evidence="5 7" id="KW-1133">Transmembrane helix</keyword>
<evidence type="ECO:0000256" key="4">
    <source>
        <dbReference type="ARBA" id="ARBA00022692"/>
    </source>
</evidence>
<evidence type="ECO:0000256" key="3">
    <source>
        <dbReference type="ARBA" id="ARBA00022448"/>
    </source>
</evidence>
<feature type="transmembrane region" description="Helical" evidence="7">
    <location>
        <begin position="91"/>
        <end position="109"/>
    </location>
</feature>
<reference evidence="11 15" key="2">
    <citation type="submission" date="2019-04" db="EMBL/GenBank/DDBJ databases">
        <title>Step-wise assembly of the neonatal virome modulated by breast feeding.</title>
        <authorList>
            <person name="Liang G."/>
            <person name="Bushman F."/>
        </authorList>
    </citation>
    <scope>NUCLEOTIDE SEQUENCE [LARGE SCALE GENOMIC DNA]</scope>
    <source>
        <strain evidence="11 15">E3404</strain>
    </source>
</reference>
<dbReference type="Proteomes" id="UP000571857">
    <property type="component" value="Unassembled WGS sequence"/>
</dbReference>
<feature type="transmembrane region" description="Helical" evidence="7">
    <location>
        <begin position="124"/>
        <end position="144"/>
    </location>
</feature>
<dbReference type="RefSeq" id="WP_003126624.1">
    <property type="nucleotide sequence ID" value="NZ_BTSN01000005.1"/>
</dbReference>
<comment type="similarity">
    <text evidence="2">Belongs to the cation diffusion facilitator (CDF) transporter (TC 2.A.4) family.</text>
</comment>
<sequence>MLRFFLKRMKGNATDRTMIGKLAGYLGLLSNALLFVAKFLIGLSAQSVSIMADAINSLSDTASSFLTLIGFRIAAKPADREHPYGHERFEYISGFVVSLLITFVGFQFLKNAFEKIIAPEPIRLSPWLFIVLILSIGLKLWQGLMYRQLAKKIDSATLQASGQDSFNDVLTTVAVLLSALIEWGTGWRVDGYIGLLIALYILFSGIMMIRTFINELLGARPTEAEIREMEDRLDRYPTILGYHDLLVHNYGPKNRFASVHIEVNESWSLSQAHEVIDAIEHDFQRNLQVELVCHLDPVPIQNKQYRQLREKVRQIVETIDPELRMHDFRIHEKQFAFDLVIPKQRNYTDRELQDKIYQKITHEIGTYEVAITFDHTYLL</sequence>
<evidence type="ECO:0000256" key="5">
    <source>
        <dbReference type="ARBA" id="ARBA00022989"/>
    </source>
</evidence>
<dbReference type="NCBIfam" id="TIGR01297">
    <property type="entry name" value="CDF"/>
    <property type="match status" value="1"/>
</dbReference>
<dbReference type="PANTHER" id="PTHR43840">
    <property type="entry name" value="MITOCHONDRIAL METAL TRANSPORTER 1-RELATED"/>
    <property type="match status" value="1"/>
</dbReference>
<keyword evidence="3" id="KW-0813">Transport</keyword>
<dbReference type="Proteomes" id="UP000254807">
    <property type="component" value="Unassembled WGS sequence"/>
</dbReference>